<evidence type="ECO:0000256" key="5">
    <source>
        <dbReference type="ARBA" id="ARBA00010398"/>
    </source>
</evidence>
<feature type="binding site" evidence="19">
    <location>
        <position position="271"/>
    </location>
    <ligand>
        <name>Zn(2+)</name>
        <dbReference type="ChEBI" id="CHEBI:29105"/>
    </ligand>
</feature>
<evidence type="ECO:0000256" key="4">
    <source>
        <dbReference type="ARBA" id="ARBA00005178"/>
    </source>
</evidence>
<comment type="cofactor">
    <cofactor evidence="3">
        <name>methylcob(III)alamin</name>
        <dbReference type="ChEBI" id="CHEBI:28115"/>
    </cofactor>
</comment>
<gene>
    <name evidence="25" type="ORF">C7U56_05340</name>
</gene>
<evidence type="ECO:0000313" key="26">
    <source>
        <dbReference type="Proteomes" id="UP000241048"/>
    </source>
</evidence>
<evidence type="ECO:0000256" key="18">
    <source>
        <dbReference type="ARBA" id="ARBA00031040"/>
    </source>
</evidence>
<feature type="domain" description="Pterin-binding" evidence="22">
    <location>
        <begin position="315"/>
        <end position="562"/>
    </location>
</feature>
<dbReference type="RefSeq" id="WP_107000492.1">
    <property type="nucleotide sequence ID" value="NZ_PYLO01000002.1"/>
</dbReference>
<dbReference type="GO" id="GO:0046653">
    <property type="term" value="P:tetrahydrofolate metabolic process"/>
    <property type="evidence" value="ECO:0007669"/>
    <property type="project" value="TreeGrafter"/>
</dbReference>
<dbReference type="GO" id="GO:0031419">
    <property type="term" value="F:cobalamin binding"/>
    <property type="evidence" value="ECO:0007669"/>
    <property type="project" value="UniProtKB-KW"/>
</dbReference>
<dbReference type="InterPro" id="IPR003759">
    <property type="entry name" value="Cbl-bd_cap"/>
</dbReference>
<dbReference type="NCBIfam" id="NF005719">
    <property type="entry name" value="PRK07535.1"/>
    <property type="match status" value="1"/>
</dbReference>
<evidence type="ECO:0000256" key="3">
    <source>
        <dbReference type="ARBA" id="ARBA00001956"/>
    </source>
</evidence>
<dbReference type="PROSITE" id="PS51337">
    <property type="entry name" value="B12_BINDING_NTER"/>
    <property type="match status" value="1"/>
</dbReference>
<keyword evidence="9" id="KW-0028">Amino-acid biosynthesis</keyword>
<feature type="binding site" evidence="19">
    <location>
        <position position="272"/>
    </location>
    <ligand>
        <name>Zn(2+)</name>
        <dbReference type="ChEBI" id="CHEBI:29105"/>
    </ligand>
</feature>
<evidence type="ECO:0000256" key="11">
    <source>
        <dbReference type="ARBA" id="ARBA00022679"/>
    </source>
</evidence>
<keyword evidence="14 19" id="KW-0862">Zinc</keyword>
<dbReference type="Pfam" id="PF02607">
    <property type="entry name" value="B12-binding_2"/>
    <property type="match status" value="1"/>
</dbReference>
<dbReference type="InterPro" id="IPR000489">
    <property type="entry name" value="Pterin-binding_dom"/>
</dbReference>
<evidence type="ECO:0000256" key="13">
    <source>
        <dbReference type="ARBA" id="ARBA00022723"/>
    </source>
</evidence>
<dbReference type="EC" id="2.1.1.13" evidence="6"/>
<keyword evidence="16" id="KW-0170">Cobalt</keyword>
<dbReference type="InterPro" id="IPR050554">
    <property type="entry name" value="Met_Synthase/Corrinoid"/>
</dbReference>
<keyword evidence="11 19" id="KW-0808">Transferase</keyword>
<keyword evidence="15" id="KW-0486">Methionine biosynthesis</keyword>
<proteinExistence type="inferred from homology"/>
<dbReference type="Gene3D" id="3.40.50.280">
    <property type="entry name" value="Cobalamin-binding domain"/>
    <property type="match status" value="1"/>
</dbReference>
<dbReference type="SUPFAM" id="SSF47644">
    <property type="entry name" value="Methionine synthase domain"/>
    <property type="match status" value="1"/>
</dbReference>
<dbReference type="SUPFAM" id="SSF82282">
    <property type="entry name" value="Homocysteine S-methyltransferase"/>
    <property type="match status" value="1"/>
</dbReference>
<dbReference type="Pfam" id="PF00809">
    <property type="entry name" value="Pterin_bind"/>
    <property type="match status" value="1"/>
</dbReference>
<evidence type="ECO:0000313" key="25">
    <source>
        <dbReference type="EMBL" id="PST37344.1"/>
    </source>
</evidence>
<dbReference type="GO" id="GO:0032259">
    <property type="term" value="P:methylation"/>
    <property type="evidence" value="ECO:0007669"/>
    <property type="project" value="UniProtKB-KW"/>
</dbReference>
<feature type="binding site" evidence="19">
    <location>
        <position position="206"/>
    </location>
    <ligand>
        <name>Zn(2+)</name>
        <dbReference type="ChEBI" id="CHEBI:29105"/>
    </ligand>
</feature>
<dbReference type="Proteomes" id="UP000241048">
    <property type="component" value="Unassembled WGS sequence"/>
</dbReference>
<dbReference type="GO" id="GO:0050667">
    <property type="term" value="P:homocysteine metabolic process"/>
    <property type="evidence" value="ECO:0007669"/>
    <property type="project" value="TreeGrafter"/>
</dbReference>
<comment type="similarity">
    <text evidence="5">Belongs to the vitamin-B12 dependent methionine synthase family.</text>
</comment>
<feature type="domain" description="B12-binding N-terminal" evidence="24">
    <location>
        <begin position="610"/>
        <end position="703"/>
    </location>
</feature>
<dbReference type="AlphaFoldDB" id="A0A2T3FPZ2"/>
<dbReference type="InterPro" id="IPR036589">
    <property type="entry name" value="HCY_dom_sf"/>
</dbReference>
<evidence type="ECO:0000256" key="8">
    <source>
        <dbReference type="ARBA" id="ARBA00022603"/>
    </source>
</evidence>
<dbReference type="PANTHER" id="PTHR45833">
    <property type="entry name" value="METHIONINE SYNTHASE"/>
    <property type="match status" value="1"/>
</dbReference>
<dbReference type="InterPro" id="IPR006158">
    <property type="entry name" value="Cobalamin-bd"/>
</dbReference>
<comment type="pathway">
    <text evidence="4">Amino-acid biosynthesis; L-methionine biosynthesis via de novo pathway; L-methionine from L-homocysteine (MetH route): step 1/1.</text>
</comment>
<keyword evidence="12" id="KW-0949">S-adenosyl-L-methionine</keyword>
<evidence type="ECO:0000256" key="7">
    <source>
        <dbReference type="ARBA" id="ARBA00013998"/>
    </source>
</evidence>
<evidence type="ECO:0000256" key="2">
    <source>
        <dbReference type="ARBA" id="ARBA00001947"/>
    </source>
</evidence>
<dbReference type="Gene3D" id="3.20.20.330">
    <property type="entry name" value="Homocysteine-binding-like domain"/>
    <property type="match status" value="1"/>
</dbReference>
<evidence type="ECO:0000256" key="1">
    <source>
        <dbReference type="ARBA" id="ARBA00001700"/>
    </source>
</evidence>
<evidence type="ECO:0000259" key="23">
    <source>
        <dbReference type="PROSITE" id="PS51332"/>
    </source>
</evidence>
<feature type="compositionally biased region" description="Low complexity" evidence="20">
    <location>
        <begin position="601"/>
        <end position="618"/>
    </location>
</feature>
<accession>A0A2T3FPZ2</accession>
<comment type="catalytic activity">
    <reaction evidence="1">
        <text>(6S)-5-methyl-5,6,7,8-tetrahydrofolate + L-homocysteine = (6S)-5,6,7,8-tetrahydrofolate + L-methionine</text>
        <dbReference type="Rhea" id="RHEA:11172"/>
        <dbReference type="ChEBI" id="CHEBI:18608"/>
        <dbReference type="ChEBI" id="CHEBI:57453"/>
        <dbReference type="ChEBI" id="CHEBI:57844"/>
        <dbReference type="ChEBI" id="CHEBI:58199"/>
        <dbReference type="EC" id="2.1.1.13"/>
    </reaction>
</comment>
<dbReference type="InterPro" id="IPR017215">
    <property type="entry name" value="MetH_bac"/>
</dbReference>
<dbReference type="PIRSF" id="PIRSF037472">
    <property type="entry name" value="DHPS_mtfrase"/>
    <property type="match status" value="1"/>
</dbReference>
<evidence type="ECO:0000256" key="16">
    <source>
        <dbReference type="ARBA" id="ARBA00023285"/>
    </source>
</evidence>
<reference evidence="25 26" key="1">
    <citation type="submission" date="2018-03" db="EMBL/GenBank/DDBJ databases">
        <title>Lachnoclostridium SNUG30386 gen.nov., sp.nov., isolated from human faeces.</title>
        <authorList>
            <person name="Seo B."/>
            <person name="Jeon K."/>
            <person name="Ko G."/>
        </authorList>
    </citation>
    <scope>NUCLEOTIDE SEQUENCE [LARGE SCALE GENOMIC DNA]</scope>
    <source>
        <strain evidence="25 26">SNUG30386</strain>
    </source>
</reference>
<dbReference type="InterPro" id="IPR011005">
    <property type="entry name" value="Dihydropteroate_synth-like_sf"/>
</dbReference>
<dbReference type="InterPro" id="IPR036724">
    <property type="entry name" value="Cobalamin-bd_sf"/>
</dbReference>
<dbReference type="Pfam" id="PF02310">
    <property type="entry name" value="B12-binding"/>
    <property type="match status" value="1"/>
</dbReference>
<dbReference type="Gene3D" id="1.10.1240.10">
    <property type="entry name" value="Methionine synthase domain"/>
    <property type="match status" value="1"/>
</dbReference>
<evidence type="ECO:0000259" key="24">
    <source>
        <dbReference type="PROSITE" id="PS51337"/>
    </source>
</evidence>
<dbReference type="PANTHER" id="PTHR45833:SF1">
    <property type="entry name" value="METHIONINE SYNTHASE"/>
    <property type="match status" value="1"/>
</dbReference>
<keyword evidence="13 19" id="KW-0479">Metal-binding</keyword>
<feature type="domain" description="B12-binding" evidence="23">
    <location>
        <begin position="705"/>
        <end position="825"/>
    </location>
</feature>
<dbReference type="GO" id="GO:0046872">
    <property type="term" value="F:metal ion binding"/>
    <property type="evidence" value="ECO:0007669"/>
    <property type="project" value="UniProtKB-KW"/>
</dbReference>
<dbReference type="SUPFAM" id="SSF52242">
    <property type="entry name" value="Cobalamin (vitamin B12)-binding domain"/>
    <property type="match status" value="1"/>
</dbReference>
<dbReference type="EMBL" id="PYLO01000002">
    <property type="protein sequence ID" value="PST37344.1"/>
    <property type="molecule type" value="Genomic_DNA"/>
</dbReference>
<dbReference type="SMART" id="SM01018">
    <property type="entry name" value="B12-binding_2"/>
    <property type="match status" value="1"/>
</dbReference>
<dbReference type="SUPFAM" id="SSF51717">
    <property type="entry name" value="Dihydropteroate synthetase-like"/>
    <property type="match status" value="1"/>
</dbReference>
<dbReference type="GO" id="GO:0005829">
    <property type="term" value="C:cytosol"/>
    <property type="evidence" value="ECO:0007669"/>
    <property type="project" value="TreeGrafter"/>
</dbReference>
<dbReference type="PROSITE" id="PS51332">
    <property type="entry name" value="B12_BINDING"/>
    <property type="match status" value="1"/>
</dbReference>
<feature type="domain" description="Hcy-binding" evidence="21">
    <location>
        <begin position="1"/>
        <end position="286"/>
    </location>
</feature>
<keyword evidence="26" id="KW-1185">Reference proteome</keyword>
<dbReference type="PROSITE" id="PS50972">
    <property type="entry name" value="PTERIN_BINDING"/>
    <property type="match status" value="1"/>
</dbReference>
<evidence type="ECO:0000256" key="14">
    <source>
        <dbReference type="ARBA" id="ARBA00022833"/>
    </source>
</evidence>
<evidence type="ECO:0000256" key="20">
    <source>
        <dbReference type="SAM" id="MobiDB-lite"/>
    </source>
</evidence>
<dbReference type="GO" id="GO:0008705">
    <property type="term" value="F:methionine synthase activity"/>
    <property type="evidence" value="ECO:0007669"/>
    <property type="project" value="UniProtKB-EC"/>
</dbReference>
<evidence type="ECO:0000256" key="6">
    <source>
        <dbReference type="ARBA" id="ARBA00012032"/>
    </source>
</evidence>
<comment type="caution">
    <text evidence="25">The sequence shown here is derived from an EMBL/GenBank/DDBJ whole genome shotgun (WGS) entry which is preliminary data.</text>
</comment>
<name>A0A2T3FPZ2_9CLOT</name>
<dbReference type="InterPro" id="IPR003726">
    <property type="entry name" value="HCY_dom"/>
</dbReference>
<sequence length="825" mass="87696">MGIREDWNDKILVFDGGMGSLLQGAGLKPGELPETWNIKHPEVLVKIHEDYLNAGANIILSNTFGANRLKYNEAAEFNLDEIVDAAMKNARTAVEHCGRGYVALDLGPTGRLLKPMGDLDFEEAVSIYTEVVKAGVRGGADLILIETMSDTYELKAAVLAAKENSDLPIFATTIFDGKGKLLTGGTPKSVVALLEGLGADALGINCGLGPVQMKPIVEELLRYASIPVVVNPNAGLPRSEGGKTVYDIDPPEFVEEMKGMLEMGVSAVGGCCGTTPEHIRLLAEMCKGRTRKPIEPKNDTLITSYASVVEMGTDPVIIGERINPTGKSKFKQALRDHNLEYILREAITQQENGAAVLDVNVGLPEIDEVAMMREVVQELQAVTELPLQIDTTDTEAMEQALRIYNGKALINSVNGKQEVMDAVFPLVKHYGGTVVALTIDEEGIPATADGRMAIARKICAEAEKYGIQKKDIVIDALCMTISSEPTGALVTLETVRRVRQELGCNTILGVSNISFGLPQREIVNSNFFTMAMQSGLTAAIINPNSAAMMRSYYSYRALAALDEHCGDYIEQAARLAIPKAGAGGASGAGAAGSAGSGAPAAGAAGASGSADTGSQASGPEHQLTVSVERGLKEQAASAAGELLKTMDSLTVINSCMIPALDKVGKGFEAGTVFLPQLLMSAEAAKSAFEVIKNQMESSGEAGEKKDKIVLATVKGDIHDIGKNIVKVLLENYSYDVLDLGKDVAPEAIVEETIKNHVRLVGLSALMTTTVPSMEETIKQLRKEAPWAKVMVGGAVLTQEYADMIGADAYCRDAMASVNYAQQVLV</sequence>
<evidence type="ECO:0000256" key="17">
    <source>
        <dbReference type="ARBA" id="ARBA00025552"/>
    </source>
</evidence>
<evidence type="ECO:0000259" key="21">
    <source>
        <dbReference type="PROSITE" id="PS50970"/>
    </source>
</evidence>
<feature type="region of interest" description="Disordered" evidence="20">
    <location>
        <begin position="601"/>
        <end position="623"/>
    </location>
</feature>
<dbReference type="Gene3D" id="3.20.20.20">
    <property type="entry name" value="Dihydropteroate synthase-like"/>
    <property type="match status" value="1"/>
</dbReference>
<comment type="cofactor">
    <cofactor evidence="2 19">
        <name>Zn(2+)</name>
        <dbReference type="ChEBI" id="CHEBI:29105"/>
    </cofactor>
</comment>
<evidence type="ECO:0000256" key="9">
    <source>
        <dbReference type="ARBA" id="ARBA00022605"/>
    </source>
</evidence>
<dbReference type="PROSITE" id="PS50970">
    <property type="entry name" value="HCY"/>
    <property type="match status" value="1"/>
</dbReference>
<keyword evidence="10" id="KW-0846">Cobalamin</keyword>
<evidence type="ECO:0000256" key="19">
    <source>
        <dbReference type="PROSITE-ProRule" id="PRU00333"/>
    </source>
</evidence>
<evidence type="ECO:0000256" key="10">
    <source>
        <dbReference type="ARBA" id="ARBA00022628"/>
    </source>
</evidence>
<evidence type="ECO:0000256" key="15">
    <source>
        <dbReference type="ARBA" id="ARBA00023167"/>
    </source>
</evidence>
<evidence type="ECO:0000256" key="12">
    <source>
        <dbReference type="ARBA" id="ARBA00022691"/>
    </source>
</evidence>
<dbReference type="UniPathway" id="UPA00051">
    <property type="reaction ID" value="UER00081"/>
</dbReference>
<dbReference type="Pfam" id="PF02574">
    <property type="entry name" value="S-methyl_trans"/>
    <property type="match status" value="1"/>
</dbReference>
<dbReference type="InterPro" id="IPR036594">
    <property type="entry name" value="Meth_synthase_dom"/>
</dbReference>
<organism evidence="25 26">
    <name type="scientific">Clostridium fessum</name>
    <dbReference type="NCBI Taxonomy" id="2126740"/>
    <lineage>
        <taxon>Bacteria</taxon>
        <taxon>Bacillati</taxon>
        <taxon>Bacillota</taxon>
        <taxon>Clostridia</taxon>
        <taxon>Eubacteriales</taxon>
        <taxon>Clostridiaceae</taxon>
        <taxon>Clostridium</taxon>
    </lineage>
</organism>
<protein>
    <recommendedName>
        <fullName evidence="7">Methionine synthase</fullName>
        <ecNumber evidence="6">2.1.1.13</ecNumber>
    </recommendedName>
    <alternativeName>
        <fullName evidence="18">5-methyltetrahydrofolate--homocysteine methyltransferase</fullName>
    </alternativeName>
</protein>
<comment type="function">
    <text evidence="17">Catalyzes the transfer of a methyl group from methyl-cobalamin to homocysteine, yielding enzyme-bound cob(I)alamin and methionine. Subsequently, remethylates the cofactor using methyltetrahydrofolate.</text>
</comment>
<keyword evidence="8 19" id="KW-0489">Methyltransferase</keyword>
<evidence type="ECO:0000259" key="22">
    <source>
        <dbReference type="PROSITE" id="PS50972"/>
    </source>
</evidence>